<dbReference type="Proteomes" id="UP000010482">
    <property type="component" value="Chromosome"/>
</dbReference>
<dbReference type="HOGENOM" id="CLU_2715662_0_0_3"/>
<dbReference type="eggNOG" id="ENOG50333N7">
    <property type="taxonomic scope" value="Bacteria"/>
</dbReference>
<dbReference type="STRING" id="13035.Dacsa_1129"/>
<dbReference type="RefSeq" id="WP_015228841.1">
    <property type="nucleotide sequence ID" value="NC_019780.1"/>
</dbReference>
<dbReference type="EMBL" id="CP003944">
    <property type="protein sequence ID" value="AFZ49832.1"/>
    <property type="molecule type" value="Genomic_DNA"/>
</dbReference>
<evidence type="ECO:0000313" key="2">
    <source>
        <dbReference type="Proteomes" id="UP000010482"/>
    </source>
</evidence>
<organism evidence="1 2">
    <name type="scientific">Dactylococcopsis salina (strain PCC 8305)</name>
    <name type="common">Myxobactron salinum</name>
    <dbReference type="NCBI Taxonomy" id="13035"/>
    <lineage>
        <taxon>Bacteria</taxon>
        <taxon>Bacillati</taxon>
        <taxon>Cyanobacteriota</taxon>
        <taxon>Cyanophyceae</taxon>
        <taxon>Nodosilineales</taxon>
        <taxon>Cymatolegaceae</taxon>
        <taxon>Dactylococcopsis</taxon>
    </lineage>
</organism>
<dbReference type="PATRIC" id="fig|13035.3.peg.1269"/>
<dbReference type="NCBIfam" id="TIGR03831">
    <property type="entry name" value="YgiT_finger"/>
    <property type="match status" value="1"/>
</dbReference>
<sequence>MECPSCQGKMQWKTAPFSIDRNGYHITWDAIPAWVCEDCGEVIFETKEVDLVQTVVKSRLGEEKRNPTPSKK</sequence>
<dbReference type="AlphaFoldDB" id="K9YTK1"/>
<dbReference type="OrthoDB" id="9812340at2"/>
<name>K9YTK1_DACS8</name>
<dbReference type="InterPro" id="IPR022453">
    <property type="entry name" value="Znf_MqsA-type"/>
</dbReference>
<gene>
    <name evidence="1" type="ORF">Dacsa_1129</name>
</gene>
<evidence type="ECO:0000313" key="1">
    <source>
        <dbReference type="EMBL" id="AFZ49832.1"/>
    </source>
</evidence>
<reference evidence="1" key="1">
    <citation type="submission" date="2012-04" db="EMBL/GenBank/DDBJ databases">
        <title>Finished genome of Dactylococcopsis salina PCC 8305.</title>
        <authorList>
            <consortium name="US DOE Joint Genome Institute"/>
            <person name="Gugger M."/>
            <person name="Coursin T."/>
            <person name="Rippka R."/>
            <person name="Tandeau De Marsac N."/>
            <person name="Huntemann M."/>
            <person name="Wei C.-L."/>
            <person name="Han J."/>
            <person name="Detter J.C."/>
            <person name="Han C."/>
            <person name="Tapia R."/>
            <person name="Daligault H."/>
            <person name="Chen A."/>
            <person name="Krypides N."/>
            <person name="Mavromatis K."/>
            <person name="Markowitz V."/>
            <person name="Szeto E."/>
            <person name="Ivanova N."/>
            <person name="Ovchinnikova G."/>
            <person name="Pagani I."/>
            <person name="Pati A."/>
            <person name="Goodwin L."/>
            <person name="Peters L."/>
            <person name="Pitluck S."/>
            <person name="Woyke T."/>
            <person name="Kerfeld C."/>
        </authorList>
    </citation>
    <scope>NUCLEOTIDE SEQUENCE [LARGE SCALE GENOMIC DNA]</scope>
    <source>
        <strain evidence="1">PCC 8305</strain>
    </source>
</reference>
<proteinExistence type="predicted"/>
<dbReference type="KEGG" id="dsl:Dacsa_1129"/>
<protein>
    <submittedName>
        <fullName evidence="1">YgiT-type zinc finger domain protein</fullName>
    </submittedName>
</protein>
<dbReference type="Gene3D" id="3.10.20.860">
    <property type="match status" value="1"/>
</dbReference>
<keyword evidence="2" id="KW-1185">Reference proteome</keyword>
<accession>K9YTK1</accession>